<dbReference type="KEGG" id="aper:A0U91_14950"/>
<gene>
    <name evidence="2" type="ORF">A0U91_14950</name>
</gene>
<feature type="compositionally biased region" description="Basic and acidic residues" evidence="1">
    <location>
        <begin position="55"/>
        <end position="70"/>
    </location>
</feature>
<dbReference type="Proteomes" id="UP000189055">
    <property type="component" value="Plasmid pAC1084_1"/>
</dbReference>
<dbReference type="RefSeq" id="WP_077931949.1">
    <property type="nucleotide sequence ID" value="NZ_CP014688.1"/>
</dbReference>
<feature type="region of interest" description="Disordered" evidence="1">
    <location>
        <begin position="88"/>
        <end position="109"/>
    </location>
</feature>
<evidence type="ECO:0000256" key="1">
    <source>
        <dbReference type="SAM" id="MobiDB-lite"/>
    </source>
</evidence>
<evidence type="ECO:0000313" key="2">
    <source>
        <dbReference type="EMBL" id="AQT06320.1"/>
    </source>
</evidence>
<accession>A0A1U9LJ47</accession>
<protein>
    <submittedName>
        <fullName evidence="2">Uncharacterized protein</fullName>
    </submittedName>
</protein>
<evidence type="ECO:0000313" key="3">
    <source>
        <dbReference type="Proteomes" id="UP000189055"/>
    </source>
</evidence>
<feature type="region of interest" description="Disordered" evidence="1">
    <location>
        <begin position="1"/>
        <end position="70"/>
    </location>
</feature>
<proteinExistence type="predicted"/>
<geneLocation type="plasmid" evidence="3">
    <name>pac1084_1</name>
</geneLocation>
<dbReference type="EMBL" id="CP014688">
    <property type="protein sequence ID" value="AQT06320.1"/>
    <property type="molecule type" value="Genomic_DNA"/>
</dbReference>
<feature type="compositionally biased region" description="Low complexity" evidence="1">
    <location>
        <begin position="26"/>
        <end position="42"/>
    </location>
</feature>
<dbReference type="AlphaFoldDB" id="A0A1U9LJ47"/>
<reference evidence="2 3" key="1">
    <citation type="submission" date="2016-03" db="EMBL/GenBank/DDBJ databases">
        <title>Acetic acid bacteria sequencing.</title>
        <authorList>
            <person name="Brandt J."/>
            <person name="Jakob F."/>
            <person name="Vogel R.F."/>
        </authorList>
    </citation>
    <scope>NUCLEOTIDE SEQUENCE [LARGE SCALE GENOMIC DNA]</scope>
    <source>
        <strain evidence="2 3">TMW2.1084</strain>
        <plasmid evidence="3">pac1084_1</plasmid>
    </source>
</reference>
<sequence>MHIMTNFAEAAEQGTVEAGATTTVDPQAAQPEAAATTEAVSAPEEEAAPTSHSGGAEDRVADERVRQHHEEQMQNRINLMRAMMLSASGLSSNDAPSPDQPPQMRPRLRLPRFSGLGQKIKERRVERALENYTMMLASTTRLSLAAEEYNKSVGEKFPEFSQQIKHYADERGVSEDRIVQMLKDPSFDQRELSSSDGRSTLAAEMQSVASDPELVSMRQDMRVDADRLMGNMDQFTSWSDSVKDGKMTPEAQAAARGIMTNLNVDIREAVAEIDGLKAEEPEKPGLIEGMRDNLRNMMTKLTQTLGRMLGVKPSSPAVGNELEPSGPVPSEEHAPTA</sequence>
<keyword evidence="2" id="KW-0614">Plasmid</keyword>
<name>A0A1U9LJ47_9PROT</name>
<feature type="region of interest" description="Disordered" evidence="1">
    <location>
        <begin position="310"/>
        <end position="337"/>
    </location>
</feature>
<organism evidence="2 3">
    <name type="scientific">Acetobacter persici</name>
    <dbReference type="NCBI Taxonomy" id="1076596"/>
    <lineage>
        <taxon>Bacteria</taxon>
        <taxon>Pseudomonadati</taxon>
        <taxon>Pseudomonadota</taxon>
        <taxon>Alphaproteobacteria</taxon>
        <taxon>Acetobacterales</taxon>
        <taxon>Acetobacteraceae</taxon>
        <taxon>Acetobacter</taxon>
    </lineage>
</organism>